<name>A0A2P5C642_PARAD</name>
<comment type="caution">
    <text evidence="1">The sequence shown here is derived from an EMBL/GenBank/DDBJ whole genome shotgun (WGS) entry which is preliminary data.</text>
</comment>
<dbReference type="EMBL" id="JXTB01000170">
    <property type="protein sequence ID" value="PON56507.1"/>
    <property type="molecule type" value="Genomic_DNA"/>
</dbReference>
<dbReference type="AlphaFoldDB" id="A0A2P5C642"/>
<protein>
    <submittedName>
        <fullName evidence="1">Uncharacterized protein</fullName>
    </submittedName>
</protein>
<proteinExistence type="predicted"/>
<dbReference type="Proteomes" id="UP000237105">
    <property type="component" value="Unassembled WGS sequence"/>
</dbReference>
<reference evidence="2" key="1">
    <citation type="submission" date="2016-06" db="EMBL/GenBank/DDBJ databases">
        <title>Parallel loss of symbiosis genes in relatives of nitrogen-fixing non-legume Parasponia.</title>
        <authorList>
            <person name="Van Velzen R."/>
            <person name="Holmer R."/>
            <person name="Bu F."/>
            <person name="Rutten L."/>
            <person name="Van Zeijl A."/>
            <person name="Liu W."/>
            <person name="Santuari L."/>
            <person name="Cao Q."/>
            <person name="Sharma T."/>
            <person name="Shen D."/>
            <person name="Roswanjaya Y."/>
            <person name="Wardhani T."/>
            <person name="Kalhor M.S."/>
            <person name="Jansen J."/>
            <person name="Van den Hoogen J."/>
            <person name="Gungor B."/>
            <person name="Hartog M."/>
            <person name="Hontelez J."/>
            <person name="Verver J."/>
            <person name="Yang W.-C."/>
            <person name="Schijlen E."/>
            <person name="Repin R."/>
            <person name="Schilthuizen M."/>
            <person name="Schranz E."/>
            <person name="Heidstra R."/>
            <person name="Miyata K."/>
            <person name="Fedorova E."/>
            <person name="Kohlen W."/>
            <person name="Bisseling T."/>
            <person name="Smit S."/>
            <person name="Geurts R."/>
        </authorList>
    </citation>
    <scope>NUCLEOTIDE SEQUENCE [LARGE SCALE GENOMIC DNA]</scope>
    <source>
        <strain evidence="2">cv. WU1-14</strain>
    </source>
</reference>
<gene>
    <name evidence="1" type="ORF">PanWU01x14_180750</name>
</gene>
<evidence type="ECO:0000313" key="2">
    <source>
        <dbReference type="Proteomes" id="UP000237105"/>
    </source>
</evidence>
<keyword evidence="2" id="KW-1185">Reference proteome</keyword>
<sequence length="97" mass="10935">MLSKLTASQVVIGMTIQPRNSFTLGYLILMEWVGLRYSAAAYQPLYDVSIVHSPLHLDSVRNGIVMFYWDNGEGDDVTDVEVPTNPFGKHQNSSRQF</sequence>
<accession>A0A2P5C642</accession>
<evidence type="ECO:0000313" key="1">
    <source>
        <dbReference type="EMBL" id="PON56507.1"/>
    </source>
</evidence>
<organism evidence="1 2">
    <name type="scientific">Parasponia andersonii</name>
    <name type="common">Sponia andersonii</name>
    <dbReference type="NCBI Taxonomy" id="3476"/>
    <lineage>
        <taxon>Eukaryota</taxon>
        <taxon>Viridiplantae</taxon>
        <taxon>Streptophyta</taxon>
        <taxon>Embryophyta</taxon>
        <taxon>Tracheophyta</taxon>
        <taxon>Spermatophyta</taxon>
        <taxon>Magnoliopsida</taxon>
        <taxon>eudicotyledons</taxon>
        <taxon>Gunneridae</taxon>
        <taxon>Pentapetalae</taxon>
        <taxon>rosids</taxon>
        <taxon>fabids</taxon>
        <taxon>Rosales</taxon>
        <taxon>Cannabaceae</taxon>
        <taxon>Parasponia</taxon>
    </lineage>
</organism>